<evidence type="ECO:0000313" key="2">
    <source>
        <dbReference type="Proteomes" id="UP000714380"/>
    </source>
</evidence>
<dbReference type="Proteomes" id="UP000714380">
    <property type="component" value="Unassembled WGS sequence"/>
</dbReference>
<organism evidence="1 2">
    <name type="scientific">Thalassolituus marinus</name>
    <dbReference type="NCBI Taxonomy" id="671053"/>
    <lineage>
        <taxon>Bacteria</taxon>
        <taxon>Pseudomonadati</taxon>
        <taxon>Pseudomonadota</taxon>
        <taxon>Gammaproteobacteria</taxon>
        <taxon>Oceanospirillales</taxon>
        <taxon>Oceanospirillaceae</taxon>
        <taxon>Thalassolituus</taxon>
    </lineage>
</organism>
<keyword evidence="2" id="KW-1185">Reference proteome</keyword>
<name>A0ABS7ZMN5_9GAMM</name>
<evidence type="ECO:0000313" key="1">
    <source>
        <dbReference type="EMBL" id="MCA6062968.1"/>
    </source>
</evidence>
<accession>A0ABS7ZMN5</accession>
<comment type="caution">
    <text evidence="1">The sequence shown here is derived from an EMBL/GenBank/DDBJ whole genome shotgun (WGS) entry which is preliminary data.</text>
</comment>
<evidence type="ECO:0008006" key="3">
    <source>
        <dbReference type="Google" id="ProtNLM"/>
    </source>
</evidence>
<sequence>MYDAYQIYANSVDSDNVRQQAADFFSEKVIGTVPLAADASVEQLLFRNYMADIRDHYETVQKQYGCLTVNGYDDDKQPVQFNLGYRYQSERWLIDDIHVLLLDSEEGFDNNSYCAEYLRSTTDS</sequence>
<dbReference type="RefSeq" id="WP_225672492.1">
    <property type="nucleotide sequence ID" value="NZ_JAEDAH010000020.1"/>
</dbReference>
<dbReference type="EMBL" id="JAEDAH010000020">
    <property type="protein sequence ID" value="MCA6062968.1"/>
    <property type="molecule type" value="Genomic_DNA"/>
</dbReference>
<gene>
    <name evidence="1" type="ORF">I9W95_05040</name>
</gene>
<reference evidence="1 2" key="1">
    <citation type="submission" date="2020-12" db="EMBL/GenBank/DDBJ databases">
        <title>Novel Thalassolituus-related marine hydrocarbonoclastic bacteria mediated algae-derived hydrocarbons mineralization in twilight zone of the northern South China Sea.</title>
        <authorList>
            <person name="Dong C."/>
        </authorList>
    </citation>
    <scope>NUCLEOTIDE SEQUENCE [LARGE SCALE GENOMIC DNA]</scope>
    <source>
        <strain evidence="1 2">IMCC1826</strain>
    </source>
</reference>
<protein>
    <recommendedName>
        <fullName evidence="3">DUF3828 domain-containing protein</fullName>
    </recommendedName>
</protein>
<proteinExistence type="predicted"/>